<evidence type="ECO:0000313" key="1">
    <source>
        <dbReference type="EMBL" id="SFA98530.1"/>
    </source>
</evidence>
<dbReference type="OrthoDB" id="8974199at2"/>
<dbReference type="Proteomes" id="UP000198619">
    <property type="component" value="Unassembled WGS sequence"/>
</dbReference>
<dbReference type="RefSeq" id="WP_090039901.1">
    <property type="nucleotide sequence ID" value="NZ_FOKI01000008.1"/>
</dbReference>
<sequence>MTILKKNGTPLIAKINTADLEKVKSAGTWFAEWHKDFNNYLVQNISSTKVNKKSKPLKQSLQTLIMDTTATTPVQHINGDTLDNRRCNLEIFKRNALNEVETIDKDTVAIILKDKYGNISSKALISIEDLDTIINDEYTWVNHKVNGESCVIANTLNGRIHLDRVLMNPDENKTIHHINLNPLDNRRENLELINI</sequence>
<evidence type="ECO:0000313" key="2">
    <source>
        <dbReference type="Proteomes" id="UP000198619"/>
    </source>
</evidence>
<keyword evidence="2" id="KW-1185">Reference proteome</keyword>
<gene>
    <name evidence="1" type="ORF">SAMN04488528_10088</name>
</gene>
<protein>
    <recommendedName>
        <fullName evidence="3">HNH endonuclease</fullName>
    </recommendedName>
</protein>
<accession>A0A1I0XDY2</accession>
<evidence type="ECO:0008006" key="3">
    <source>
        <dbReference type="Google" id="ProtNLM"/>
    </source>
</evidence>
<name>A0A1I0XDY2_9CLOT</name>
<organism evidence="1 2">
    <name type="scientific">Clostridium frigidicarnis</name>
    <dbReference type="NCBI Taxonomy" id="84698"/>
    <lineage>
        <taxon>Bacteria</taxon>
        <taxon>Bacillati</taxon>
        <taxon>Bacillota</taxon>
        <taxon>Clostridia</taxon>
        <taxon>Eubacteriales</taxon>
        <taxon>Clostridiaceae</taxon>
        <taxon>Clostridium</taxon>
    </lineage>
</organism>
<proteinExistence type="predicted"/>
<dbReference type="EMBL" id="FOKI01000008">
    <property type="protein sequence ID" value="SFA98530.1"/>
    <property type="molecule type" value="Genomic_DNA"/>
</dbReference>
<dbReference type="AlphaFoldDB" id="A0A1I0XDY2"/>
<reference evidence="1 2" key="1">
    <citation type="submission" date="2016-10" db="EMBL/GenBank/DDBJ databases">
        <authorList>
            <person name="de Groot N.N."/>
        </authorList>
    </citation>
    <scope>NUCLEOTIDE SEQUENCE [LARGE SCALE GENOMIC DNA]</scope>
    <source>
        <strain evidence="1 2">DSM 12271</strain>
    </source>
</reference>